<dbReference type="Gene3D" id="3.90.470.20">
    <property type="entry name" value="4'-phosphopantetheinyl transferase domain"/>
    <property type="match status" value="2"/>
</dbReference>
<name>A0A3S0PFS0_9FLAO</name>
<comment type="caution">
    <text evidence="5">The sequence shown here is derived from an EMBL/GenBank/DDBJ whole genome shotgun (WGS) entry which is preliminary data.</text>
</comment>
<keyword evidence="6" id="KW-1185">Reference proteome</keyword>
<feature type="domain" description="4'-phosphopantetheinyl transferase" evidence="3">
    <location>
        <begin position="100"/>
        <end position="191"/>
    </location>
</feature>
<feature type="domain" description="4'-phosphopantetheinyl transferase N-terminal" evidence="4">
    <location>
        <begin position="25"/>
        <end position="93"/>
    </location>
</feature>
<keyword evidence="2 5" id="KW-0808">Transferase</keyword>
<dbReference type="GO" id="GO:0000287">
    <property type="term" value="F:magnesium ion binding"/>
    <property type="evidence" value="ECO:0007669"/>
    <property type="project" value="InterPro"/>
</dbReference>
<dbReference type="Proteomes" id="UP000280825">
    <property type="component" value="Unassembled WGS sequence"/>
</dbReference>
<dbReference type="GO" id="GO:0019878">
    <property type="term" value="P:lysine biosynthetic process via aminoadipic acid"/>
    <property type="evidence" value="ECO:0007669"/>
    <property type="project" value="TreeGrafter"/>
</dbReference>
<protein>
    <submittedName>
        <fullName evidence="5">4'-phosphopantetheinyl transferase superfamily protein</fullName>
    </submittedName>
</protein>
<dbReference type="InterPro" id="IPR050559">
    <property type="entry name" value="P-Pant_transferase_sf"/>
</dbReference>
<dbReference type="PANTHER" id="PTHR12215:SF10">
    <property type="entry name" value="L-AMINOADIPATE-SEMIALDEHYDE DEHYDROGENASE-PHOSPHOPANTETHEINYL TRANSFERASE"/>
    <property type="match status" value="1"/>
</dbReference>
<dbReference type="GO" id="GO:0005829">
    <property type="term" value="C:cytosol"/>
    <property type="evidence" value="ECO:0007669"/>
    <property type="project" value="TreeGrafter"/>
</dbReference>
<dbReference type="Pfam" id="PF22624">
    <property type="entry name" value="AASDHPPT_N"/>
    <property type="match status" value="1"/>
</dbReference>
<dbReference type="GO" id="GO:0008897">
    <property type="term" value="F:holo-[acyl-carrier-protein] synthase activity"/>
    <property type="evidence" value="ECO:0007669"/>
    <property type="project" value="InterPro"/>
</dbReference>
<gene>
    <name evidence="5" type="ORF">EKL98_14845</name>
</gene>
<dbReference type="AlphaFoldDB" id="A0A3S0PFS0"/>
<dbReference type="InterPro" id="IPR008278">
    <property type="entry name" value="4-PPantetheinyl_Trfase_dom"/>
</dbReference>
<evidence type="ECO:0000256" key="2">
    <source>
        <dbReference type="ARBA" id="ARBA00022679"/>
    </source>
</evidence>
<dbReference type="Pfam" id="PF01648">
    <property type="entry name" value="ACPS"/>
    <property type="match status" value="1"/>
</dbReference>
<organism evidence="5 6">
    <name type="scientific">Flavobacterium bomense</name>
    <dbReference type="NCBI Taxonomy" id="2497483"/>
    <lineage>
        <taxon>Bacteria</taxon>
        <taxon>Pseudomonadati</taxon>
        <taxon>Bacteroidota</taxon>
        <taxon>Flavobacteriia</taxon>
        <taxon>Flavobacteriales</taxon>
        <taxon>Flavobacteriaceae</taxon>
        <taxon>Flavobacterium</taxon>
    </lineage>
</organism>
<dbReference type="PANTHER" id="PTHR12215">
    <property type="entry name" value="PHOSPHOPANTETHEINE TRANSFERASE"/>
    <property type="match status" value="1"/>
</dbReference>
<dbReference type="InterPro" id="IPR055066">
    <property type="entry name" value="AASDHPPT_N"/>
</dbReference>
<evidence type="ECO:0000259" key="3">
    <source>
        <dbReference type="Pfam" id="PF01648"/>
    </source>
</evidence>
<proteinExistence type="inferred from homology"/>
<evidence type="ECO:0000313" key="5">
    <source>
        <dbReference type="EMBL" id="RTZ01739.1"/>
    </source>
</evidence>
<reference evidence="5 6" key="1">
    <citation type="submission" date="2018-12" db="EMBL/GenBank/DDBJ databases">
        <title>Flavobacterium sp. nov., isolated from glacier ice.</title>
        <authorList>
            <person name="Liu Q."/>
            <person name="Xin Y.-H."/>
        </authorList>
    </citation>
    <scope>NUCLEOTIDE SEQUENCE [LARGE SCALE GENOMIC DNA]</scope>
    <source>
        <strain evidence="5 6">RB1N8</strain>
    </source>
</reference>
<dbReference type="RefSeq" id="WP_126563017.1">
    <property type="nucleotide sequence ID" value="NZ_RYDJ01000024.1"/>
</dbReference>
<dbReference type="InterPro" id="IPR037143">
    <property type="entry name" value="4-PPantetheinyl_Trfase_dom_sf"/>
</dbReference>
<sequence length="215" mass="25476">MIILYAFIEEENHQDLLNRYLDISTREFKEKILKYRRWEDAQLSLLGRILLKHGLNTFYDIKNFEICYHSDKKPFLEGNNIYFNISHTSSLVTCIIADFPIGIDVEFLDKKINYLDFQPQMTFNEFYRIGNSKNIVQSFFSYWTEKEAVIKAHGKGLLIPLKSFEISNNECIIENEKFYLKEIFIDKNYQCCIAANSDKIKHETVLLEQLNLNTL</sequence>
<evidence type="ECO:0000259" key="4">
    <source>
        <dbReference type="Pfam" id="PF22624"/>
    </source>
</evidence>
<dbReference type="EMBL" id="RYDJ01000024">
    <property type="protein sequence ID" value="RTZ01739.1"/>
    <property type="molecule type" value="Genomic_DNA"/>
</dbReference>
<accession>A0A3S0PFS0</accession>
<dbReference type="SUPFAM" id="SSF56214">
    <property type="entry name" value="4'-phosphopantetheinyl transferase"/>
    <property type="match status" value="2"/>
</dbReference>
<evidence type="ECO:0000313" key="6">
    <source>
        <dbReference type="Proteomes" id="UP000280825"/>
    </source>
</evidence>
<comment type="similarity">
    <text evidence="1">Belongs to the P-Pant transferase superfamily. Gsp/Sfp/HetI/AcpT family.</text>
</comment>
<evidence type="ECO:0000256" key="1">
    <source>
        <dbReference type="ARBA" id="ARBA00010990"/>
    </source>
</evidence>